<dbReference type="GO" id="GO:0005886">
    <property type="term" value="C:plasma membrane"/>
    <property type="evidence" value="ECO:0007669"/>
    <property type="project" value="UniProtKB-SubCell"/>
</dbReference>
<keyword evidence="9" id="KW-1185">Reference proteome</keyword>
<comment type="caution">
    <text evidence="8">The sequence shown here is derived from an EMBL/GenBank/DDBJ whole genome shotgun (WGS) entry which is preliminary data.</text>
</comment>
<reference evidence="8" key="2">
    <citation type="submission" date="2021-04" db="EMBL/GenBank/DDBJ databases">
        <authorList>
            <person name="Dong X."/>
        </authorList>
    </citation>
    <scope>NUCLEOTIDE SEQUENCE</scope>
    <source>
        <strain evidence="8">LLY</strain>
    </source>
</reference>
<organism evidence="8 9">
    <name type="scientific">Methanococcoides seepicolus</name>
    <dbReference type="NCBI Taxonomy" id="2828780"/>
    <lineage>
        <taxon>Archaea</taxon>
        <taxon>Methanobacteriati</taxon>
        <taxon>Methanobacteriota</taxon>
        <taxon>Stenosarchaea group</taxon>
        <taxon>Methanomicrobia</taxon>
        <taxon>Methanosarcinales</taxon>
        <taxon>Methanosarcinaceae</taxon>
        <taxon>Methanococcoides</taxon>
    </lineage>
</organism>
<keyword evidence="4 6" id="KW-1133">Transmembrane helix</keyword>
<feature type="domain" description="Type II secretion system protein GspF" evidence="7">
    <location>
        <begin position="138"/>
        <end position="265"/>
    </location>
</feature>
<feature type="transmembrane region" description="Helical" evidence="6">
    <location>
        <begin position="93"/>
        <end position="115"/>
    </location>
</feature>
<keyword evidence="3 6" id="KW-0812">Transmembrane</keyword>
<reference evidence="8" key="1">
    <citation type="journal article" date="2021" name="mSystems">
        <title>Bacteria and Archaea Synergistically Convert Glycine Betaine to Biogenic Methane in the Formosa Cold Seep of the South China Sea.</title>
        <authorList>
            <person name="Li L."/>
            <person name="Zhang W."/>
            <person name="Zhang S."/>
            <person name="Song L."/>
            <person name="Sun Q."/>
            <person name="Zhang H."/>
            <person name="Xiang H."/>
            <person name="Dong X."/>
        </authorList>
    </citation>
    <scope>NUCLEOTIDE SEQUENCE</scope>
    <source>
        <strain evidence="8">LLY</strain>
    </source>
</reference>
<proteinExistence type="predicted"/>
<evidence type="ECO:0000313" key="9">
    <source>
        <dbReference type="Proteomes" id="UP001056766"/>
    </source>
</evidence>
<keyword evidence="2" id="KW-1003">Cell membrane</keyword>
<feature type="transmembrane region" description="Helical" evidence="6">
    <location>
        <begin position="42"/>
        <end position="73"/>
    </location>
</feature>
<dbReference type="Proteomes" id="UP001056766">
    <property type="component" value="Unassembled WGS sequence"/>
</dbReference>
<dbReference type="AlphaFoldDB" id="A0A9E4ZFV4"/>
<dbReference type="Pfam" id="PF00482">
    <property type="entry name" value="T2SSF"/>
    <property type="match status" value="1"/>
</dbReference>
<feature type="transmembrane region" description="Helical" evidence="6">
    <location>
        <begin position="251"/>
        <end position="272"/>
    </location>
</feature>
<dbReference type="EMBL" id="JAGSOI010000029">
    <property type="protein sequence ID" value="MCM1986957.1"/>
    <property type="molecule type" value="Genomic_DNA"/>
</dbReference>
<evidence type="ECO:0000256" key="4">
    <source>
        <dbReference type="ARBA" id="ARBA00022989"/>
    </source>
</evidence>
<gene>
    <name evidence="8" type="ORF">KDK67_08140</name>
</gene>
<dbReference type="InterPro" id="IPR056569">
    <property type="entry name" value="ArlJ-like"/>
</dbReference>
<dbReference type="PANTHER" id="PTHR35402:SF1">
    <property type="entry name" value="TYPE II SECRETION SYSTEM PROTEIN GSPF DOMAIN-CONTAINING PROTEIN"/>
    <property type="match status" value="1"/>
</dbReference>
<protein>
    <submittedName>
        <fullName evidence="8">Type II secretion system F family protein</fullName>
    </submittedName>
</protein>
<comment type="subcellular location">
    <subcellularLocation>
        <location evidence="1">Cell membrane</location>
        <topology evidence="1">Multi-pass membrane protein</topology>
    </subcellularLocation>
</comment>
<name>A0A9E4ZFV4_9EURY</name>
<evidence type="ECO:0000256" key="3">
    <source>
        <dbReference type="ARBA" id="ARBA00022692"/>
    </source>
</evidence>
<keyword evidence="5 6" id="KW-0472">Membrane</keyword>
<evidence type="ECO:0000256" key="6">
    <source>
        <dbReference type="SAM" id="Phobius"/>
    </source>
</evidence>
<sequence length="306" mass="34041">MDKYLNIAFALFGKYYVDKRSKYFTLRQNLLRSRMNLGYDRYLSGVLLISILATLGILLLFFSVIALVGVPVIEANRFGFPAWTAAYRPYQPILVAVFGGLTFAALCFGSVYSFLKYYPAMIAGDRKRKIEHMLPYAINYMSAMSGAGVLPVDLFRALSNNEIYGEMCVESKYLVRDLEVLGSNLVSAMKNLASATPSPMLQEFLQGAITVVTSGGELEPYFKIKAEQYIIDNRQRQKEFLETLGLLGETYVTAFVAGPLFLIITIAIVSLMGGADDMFLYILVYGLIPVGSAMFLVIISLITPEE</sequence>
<evidence type="ECO:0000256" key="5">
    <source>
        <dbReference type="ARBA" id="ARBA00023136"/>
    </source>
</evidence>
<dbReference type="PANTHER" id="PTHR35402">
    <property type="entry name" value="INTEGRAL MEMBRANE PROTEIN-RELATED"/>
    <property type="match status" value="1"/>
</dbReference>
<feature type="transmembrane region" description="Helical" evidence="6">
    <location>
        <begin position="136"/>
        <end position="155"/>
    </location>
</feature>
<evidence type="ECO:0000256" key="2">
    <source>
        <dbReference type="ARBA" id="ARBA00022475"/>
    </source>
</evidence>
<accession>A0A9E4ZFV4</accession>
<feature type="transmembrane region" description="Helical" evidence="6">
    <location>
        <begin position="279"/>
        <end position="302"/>
    </location>
</feature>
<dbReference type="InterPro" id="IPR018076">
    <property type="entry name" value="T2SS_GspF_dom"/>
</dbReference>
<evidence type="ECO:0000256" key="1">
    <source>
        <dbReference type="ARBA" id="ARBA00004651"/>
    </source>
</evidence>
<evidence type="ECO:0000313" key="8">
    <source>
        <dbReference type="EMBL" id="MCM1986957.1"/>
    </source>
</evidence>
<evidence type="ECO:0000259" key="7">
    <source>
        <dbReference type="Pfam" id="PF00482"/>
    </source>
</evidence>
<dbReference type="RefSeq" id="WP_250868307.1">
    <property type="nucleotide sequence ID" value="NZ_JAGSOI010000029.1"/>
</dbReference>